<keyword evidence="2" id="KW-1185">Reference proteome</keyword>
<dbReference type="EMBL" id="LQPH01000082">
    <property type="protein sequence ID" value="ORW26896.1"/>
    <property type="molecule type" value="Genomic_DNA"/>
</dbReference>
<evidence type="ECO:0000313" key="1">
    <source>
        <dbReference type="EMBL" id="ORW26896.1"/>
    </source>
</evidence>
<protein>
    <submittedName>
        <fullName evidence="1">Uncharacterized protein</fullName>
    </submittedName>
</protein>
<organism evidence="1 2">
    <name type="scientific">Mycobacterium nebraskense</name>
    <dbReference type="NCBI Taxonomy" id="244292"/>
    <lineage>
        <taxon>Bacteria</taxon>
        <taxon>Bacillati</taxon>
        <taxon>Actinomycetota</taxon>
        <taxon>Actinomycetes</taxon>
        <taxon>Mycobacteriales</taxon>
        <taxon>Mycobacteriaceae</taxon>
        <taxon>Mycobacterium</taxon>
    </lineage>
</organism>
<name>A0A1X1ZTN6_9MYCO</name>
<dbReference type="Proteomes" id="UP000193781">
    <property type="component" value="Unassembled WGS sequence"/>
</dbReference>
<proteinExistence type="predicted"/>
<accession>A0A1X1ZTN6</accession>
<comment type="caution">
    <text evidence="1">The sequence shown here is derived from an EMBL/GenBank/DDBJ whole genome shotgun (WGS) entry which is preliminary data.</text>
</comment>
<dbReference type="RefSeq" id="WP_085164530.1">
    <property type="nucleotide sequence ID" value="NZ_LQPH01000082.1"/>
</dbReference>
<sequence length="279" mass="30556">MTRVEAWQRGPDQLWWSIGQCHGAVTATVLAAASWATAAANWTQWLADETAWRKTIADVTGERSVLHWDSWCLRPQPVPVMSLTYASQLDALQASMDCSVLAWQAQDAAARYESPETVQQLCEVLAGHRREHRSRSFDGYGLEGQVLLRDLEKRRASWAVAVGDAAHFIATAGLPTVGLDVYVGTMRDLAEQAAQTLRGGYADLVAVMHAADVSGASELPADPIERTQVLNSAACALCAWMRELKAGGWSDEELETVLCELEPAHTRSVAEYRQMTSSL</sequence>
<gene>
    <name evidence="1" type="ORF">AWC17_29955</name>
</gene>
<dbReference type="AlphaFoldDB" id="A0A1X1ZTN6"/>
<reference evidence="1 2" key="1">
    <citation type="submission" date="2016-01" db="EMBL/GenBank/DDBJ databases">
        <title>The new phylogeny of the genus Mycobacterium.</title>
        <authorList>
            <person name="Tarcisio F."/>
            <person name="Conor M."/>
            <person name="Antonella G."/>
            <person name="Elisabetta G."/>
            <person name="Giulia F.S."/>
            <person name="Sara T."/>
            <person name="Anna F."/>
            <person name="Clotilde B."/>
            <person name="Roberto B."/>
            <person name="Veronica D.S."/>
            <person name="Fabio R."/>
            <person name="Monica P."/>
            <person name="Olivier J."/>
            <person name="Enrico T."/>
            <person name="Nicola S."/>
        </authorList>
    </citation>
    <scope>NUCLEOTIDE SEQUENCE [LARGE SCALE GENOMIC DNA]</scope>
    <source>
        <strain evidence="1 2">DSM 44803</strain>
    </source>
</reference>
<evidence type="ECO:0000313" key="2">
    <source>
        <dbReference type="Proteomes" id="UP000193781"/>
    </source>
</evidence>